<keyword evidence="5" id="KW-0997">Cell inner membrane</keyword>
<dbReference type="PANTHER" id="PTHR43227">
    <property type="entry name" value="BLL4140 PROTEIN"/>
    <property type="match status" value="1"/>
</dbReference>
<keyword evidence="13" id="KW-1185">Reference proteome</keyword>
<evidence type="ECO:0000256" key="10">
    <source>
        <dbReference type="RuleBase" id="RU363032"/>
    </source>
</evidence>
<evidence type="ECO:0000256" key="5">
    <source>
        <dbReference type="ARBA" id="ARBA00022519"/>
    </source>
</evidence>
<dbReference type="PANTHER" id="PTHR43227:SF9">
    <property type="entry name" value="SN-GLYCEROL-3-PHOSPHATE TRANSPORT SYSTEM PERMEASE PROTEIN UGPA"/>
    <property type="match status" value="1"/>
</dbReference>
<evidence type="ECO:0000256" key="3">
    <source>
        <dbReference type="ARBA" id="ARBA00022448"/>
    </source>
</evidence>
<feature type="transmembrane region" description="Helical" evidence="10">
    <location>
        <begin position="202"/>
        <end position="227"/>
    </location>
</feature>
<dbReference type="InterPro" id="IPR050809">
    <property type="entry name" value="UgpAE/MalFG_permease"/>
</dbReference>
<accession>A0ABU1PBS0</accession>
<evidence type="ECO:0000256" key="9">
    <source>
        <dbReference type="ARBA" id="ARBA00040780"/>
    </source>
</evidence>
<dbReference type="CDD" id="cd06261">
    <property type="entry name" value="TM_PBP2"/>
    <property type="match status" value="1"/>
</dbReference>
<gene>
    <name evidence="12" type="ORF">J2W50_001378</name>
</gene>
<evidence type="ECO:0000256" key="8">
    <source>
        <dbReference type="ARBA" id="ARBA00023136"/>
    </source>
</evidence>
<organism evidence="12 13">
    <name type="scientific">Herbaspirillum frisingense</name>
    <dbReference type="NCBI Taxonomy" id="92645"/>
    <lineage>
        <taxon>Bacteria</taxon>
        <taxon>Pseudomonadati</taxon>
        <taxon>Pseudomonadota</taxon>
        <taxon>Betaproteobacteria</taxon>
        <taxon>Burkholderiales</taxon>
        <taxon>Oxalobacteraceae</taxon>
        <taxon>Herbaspirillum</taxon>
    </lineage>
</organism>
<keyword evidence="6 10" id="KW-0812">Transmembrane</keyword>
<feature type="transmembrane region" description="Helical" evidence="10">
    <location>
        <begin position="149"/>
        <end position="166"/>
    </location>
</feature>
<dbReference type="NCBIfam" id="NF007852">
    <property type="entry name" value="PRK10561.1"/>
    <property type="match status" value="1"/>
</dbReference>
<dbReference type="RefSeq" id="WP_102662167.1">
    <property type="nucleotide sequence ID" value="NZ_JAVDSJ010000002.1"/>
</dbReference>
<dbReference type="InterPro" id="IPR035906">
    <property type="entry name" value="MetI-like_sf"/>
</dbReference>
<dbReference type="Proteomes" id="UP001260715">
    <property type="component" value="Unassembled WGS sequence"/>
</dbReference>
<feature type="domain" description="ABC transmembrane type-1" evidence="11">
    <location>
        <begin position="71"/>
        <end position="283"/>
    </location>
</feature>
<feature type="transmembrane region" description="Helical" evidence="10">
    <location>
        <begin position="75"/>
        <end position="96"/>
    </location>
</feature>
<dbReference type="SUPFAM" id="SSF161098">
    <property type="entry name" value="MetI-like"/>
    <property type="match status" value="1"/>
</dbReference>
<comment type="subunit">
    <text evidence="2">The complex is composed of two ATP-binding proteins (UgpC), two transmembrane proteins (UgpA and UgpE) and a solute-binding protein (UgpB).</text>
</comment>
<dbReference type="PROSITE" id="PS50928">
    <property type="entry name" value="ABC_TM1"/>
    <property type="match status" value="1"/>
</dbReference>
<dbReference type="Pfam" id="PF00528">
    <property type="entry name" value="BPD_transp_1"/>
    <property type="match status" value="1"/>
</dbReference>
<keyword evidence="7 10" id="KW-1133">Transmembrane helix</keyword>
<evidence type="ECO:0000259" key="11">
    <source>
        <dbReference type="PROSITE" id="PS50928"/>
    </source>
</evidence>
<keyword evidence="8 10" id="KW-0472">Membrane</keyword>
<proteinExistence type="inferred from homology"/>
<dbReference type="InterPro" id="IPR000515">
    <property type="entry name" value="MetI-like"/>
</dbReference>
<name>A0ABU1PBS0_9BURK</name>
<evidence type="ECO:0000256" key="2">
    <source>
        <dbReference type="ARBA" id="ARBA00011557"/>
    </source>
</evidence>
<evidence type="ECO:0000256" key="4">
    <source>
        <dbReference type="ARBA" id="ARBA00022475"/>
    </source>
</evidence>
<dbReference type="EMBL" id="JAVDSJ010000002">
    <property type="protein sequence ID" value="MDR6583180.1"/>
    <property type="molecule type" value="Genomic_DNA"/>
</dbReference>
<evidence type="ECO:0000313" key="12">
    <source>
        <dbReference type="EMBL" id="MDR6583180.1"/>
    </source>
</evidence>
<comment type="caution">
    <text evidence="12">The sequence shown here is derived from an EMBL/GenBank/DDBJ whole genome shotgun (WGS) entry which is preliminary data.</text>
</comment>
<feature type="transmembrane region" description="Helical" evidence="10">
    <location>
        <begin position="108"/>
        <end position="129"/>
    </location>
</feature>
<dbReference type="Gene3D" id="1.10.3720.10">
    <property type="entry name" value="MetI-like"/>
    <property type="match status" value="1"/>
</dbReference>
<evidence type="ECO:0000313" key="13">
    <source>
        <dbReference type="Proteomes" id="UP001260715"/>
    </source>
</evidence>
<sequence length="294" mass="32838">MEKRARFTSKWLPYLLVAPQIVITLLFFFWPAAQALYQSMLLQDAFGGYSEFVWLDNFKTLFGDPTYLESFRTTAVFSALVAFFGLAVSLLLAVFADRVRRGTSIYKTFLIWPYAVSPVVVGVLWMFLLSPSLGILSHVLSWLGLPWDYMINGTHAMILIVIAAIWKQISYNFLFFLAGLQSIPKSLIEAAAIDGAGPVKRFFTIVFPLISPTTFFLFVVNVVYAFFDTFVIVDATTHGGPGKDTEILVYKVFSDGFKGGDLGSSAAQSVVLMALVILLTVVQFKYVEKKVQYA</sequence>
<feature type="transmembrane region" description="Helical" evidence="10">
    <location>
        <begin position="266"/>
        <end position="287"/>
    </location>
</feature>
<protein>
    <recommendedName>
        <fullName evidence="9">sn-glycerol-3-phosphate transport system permease protein UgpA</fullName>
    </recommendedName>
</protein>
<evidence type="ECO:0000256" key="6">
    <source>
        <dbReference type="ARBA" id="ARBA00022692"/>
    </source>
</evidence>
<evidence type="ECO:0000256" key="7">
    <source>
        <dbReference type="ARBA" id="ARBA00022989"/>
    </source>
</evidence>
<evidence type="ECO:0000256" key="1">
    <source>
        <dbReference type="ARBA" id="ARBA00004429"/>
    </source>
</evidence>
<reference evidence="12 13" key="1">
    <citation type="submission" date="2023-07" db="EMBL/GenBank/DDBJ databases">
        <title>Sorghum-associated microbial communities from plants grown in Nebraska, USA.</title>
        <authorList>
            <person name="Schachtman D."/>
        </authorList>
    </citation>
    <scope>NUCLEOTIDE SEQUENCE [LARGE SCALE GENOMIC DNA]</scope>
    <source>
        <strain evidence="12 13">596</strain>
    </source>
</reference>
<comment type="similarity">
    <text evidence="10">Belongs to the binding-protein-dependent transport system permease family.</text>
</comment>
<feature type="transmembrane region" description="Helical" evidence="10">
    <location>
        <begin position="12"/>
        <end position="33"/>
    </location>
</feature>
<keyword evidence="4" id="KW-1003">Cell membrane</keyword>
<comment type="subcellular location">
    <subcellularLocation>
        <location evidence="1">Cell inner membrane</location>
        <topology evidence="1">Multi-pass membrane protein</topology>
    </subcellularLocation>
    <subcellularLocation>
        <location evidence="10">Cell membrane</location>
        <topology evidence="10">Multi-pass membrane protein</topology>
    </subcellularLocation>
</comment>
<keyword evidence="3 10" id="KW-0813">Transport</keyword>